<evidence type="ECO:0000256" key="1">
    <source>
        <dbReference type="SAM" id="MobiDB-lite"/>
    </source>
</evidence>
<evidence type="ECO:0000313" key="3">
    <source>
        <dbReference type="Proteomes" id="UP001390339"/>
    </source>
</evidence>
<protein>
    <submittedName>
        <fullName evidence="2">Uncharacterized protein</fullName>
    </submittedName>
</protein>
<dbReference type="Proteomes" id="UP001390339">
    <property type="component" value="Unassembled WGS sequence"/>
</dbReference>
<dbReference type="EMBL" id="JAPCWZ010000003">
    <property type="protein sequence ID" value="KAK8872508.1"/>
    <property type="molecule type" value="Genomic_DNA"/>
</dbReference>
<accession>A0ABR2J3X4</accession>
<organism evidence="2 3">
    <name type="scientific">Apiospora arundinis</name>
    <dbReference type="NCBI Taxonomy" id="335852"/>
    <lineage>
        <taxon>Eukaryota</taxon>
        <taxon>Fungi</taxon>
        <taxon>Dikarya</taxon>
        <taxon>Ascomycota</taxon>
        <taxon>Pezizomycotina</taxon>
        <taxon>Sordariomycetes</taxon>
        <taxon>Xylariomycetidae</taxon>
        <taxon>Amphisphaeriales</taxon>
        <taxon>Apiosporaceae</taxon>
        <taxon>Apiospora</taxon>
    </lineage>
</organism>
<reference evidence="2 3" key="1">
    <citation type="journal article" date="2024" name="IMA Fungus">
        <title>Apiospora arundinis, a panoply of carbohydrate-active enzymes and secondary metabolites.</title>
        <authorList>
            <person name="Sorensen T."/>
            <person name="Petersen C."/>
            <person name="Muurmann A.T."/>
            <person name="Christiansen J.V."/>
            <person name="Brundto M.L."/>
            <person name="Overgaard C.K."/>
            <person name="Boysen A.T."/>
            <person name="Wollenberg R.D."/>
            <person name="Larsen T.O."/>
            <person name="Sorensen J.L."/>
            <person name="Nielsen K.L."/>
            <person name="Sondergaard T.E."/>
        </authorList>
    </citation>
    <scope>NUCLEOTIDE SEQUENCE [LARGE SCALE GENOMIC DNA]</scope>
    <source>
        <strain evidence="2 3">AAU 773</strain>
    </source>
</reference>
<sequence length="104" mass="11660">MCIEQTIWYPCRTHAAMKPITQYCARFDQTSSRRHQHCGDVKDLDPLVAQSLRAHLDEACPHGCEPPPQPIQWSPLVKSGSKRVGKSLAGGLRRAREGVKEALR</sequence>
<comment type="caution">
    <text evidence="2">The sequence shown here is derived from an EMBL/GenBank/DDBJ whole genome shotgun (WGS) entry which is preliminary data.</text>
</comment>
<feature type="region of interest" description="Disordered" evidence="1">
    <location>
        <begin position="71"/>
        <end position="104"/>
    </location>
</feature>
<keyword evidence="3" id="KW-1185">Reference proteome</keyword>
<feature type="compositionally biased region" description="Basic and acidic residues" evidence="1">
    <location>
        <begin position="94"/>
        <end position="104"/>
    </location>
</feature>
<proteinExistence type="predicted"/>
<name>A0ABR2J3X4_9PEZI</name>
<gene>
    <name evidence="2" type="ORF">PGQ11_003022</name>
</gene>
<evidence type="ECO:0000313" key="2">
    <source>
        <dbReference type="EMBL" id="KAK8872508.1"/>
    </source>
</evidence>